<feature type="transmembrane region" description="Helical" evidence="10">
    <location>
        <begin position="33"/>
        <end position="50"/>
    </location>
</feature>
<evidence type="ECO:0000256" key="1">
    <source>
        <dbReference type="ARBA" id="ARBA00004127"/>
    </source>
</evidence>
<evidence type="ECO:0000256" key="7">
    <source>
        <dbReference type="ARBA" id="ARBA00022967"/>
    </source>
</evidence>
<feature type="transmembrane region" description="Helical" evidence="10">
    <location>
        <begin position="123"/>
        <end position="141"/>
    </location>
</feature>
<dbReference type="SUPFAM" id="SSF56784">
    <property type="entry name" value="HAD-like"/>
    <property type="match status" value="1"/>
</dbReference>
<keyword evidence="8 10" id="KW-1133">Transmembrane helix</keyword>
<evidence type="ECO:0000313" key="13">
    <source>
        <dbReference type="EMBL" id="HER43370.1"/>
    </source>
</evidence>
<dbReference type="GO" id="GO:0012505">
    <property type="term" value="C:endomembrane system"/>
    <property type="evidence" value="ECO:0007669"/>
    <property type="project" value="UniProtKB-SubCell"/>
</dbReference>
<dbReference type="Pfam" id="PF00122">
    <property type="entry name" value="E1-E2_ATPase"/>
    <property type="match status" value="1"/>
</dbReference>
<dbReference type="SUPFAM" id="SSF81665">
    <property type="entry name" value="Calcium ATPase, transmembrane domain M"/>
    <property type="match status" value="1"/>
</dbReference>
<protein>
    <submittedName>
        <fullName evidence="13">Heavy metal translocating P-type ATPase</fullName>
    </submittedName>
</protein>
<dbReference type="NCBIfam" id="TIGR01494">
    <property type="entry name" value="ATPase_P-type"/>
    <property type="match status" value="1"/>
</dbReference>
<feature type="region of interest" description="Disordered" evidence="11">
    <location>
        <begin position="1"/>
        <end position="22"/>
    </location>
</feature>
<evidence type="ECO:0000256" key="4">
    <source>
        <dbReference type="ARBA" id="ARBA00022723"/>
    </source>
</evidence>
<dbReference type="InterPro" id="IPR008250">
    <property type="entry name" value="ATPase_P-typ_transduc_dom_A_sf"/>
</dbReference>
<comment type="subcellular location">
    <subcellularLocation>
        <location evidence="10">Cell membrane</location>
    </subcellularLocation>
    <subcellularLocation>
        <location evidence="1">Endomembrane system</location>
        <topology evidence="1">Multi-pass membrane protein</topology>
    </subcellularLocation>
</comment>
<dbReference type="SUPFAM" id="SSF81653">
    <property type="entry name" value="Calcium ATPase, transduction domain A"/>
    <property type="match status" value="1"/>
</dbReference>
<proteinExistence type="inferred from homology"/>
<dbReference type="PANTHER" id="PTHR43520">
    <property type="entry name" value="ATP7, ISOFORM B"/>
    <property type="match status" value="1"/>
</dbReference>
<dbReference type="Pfam" id="PF00702">
    <property type="entry name" value="Hydrolase"/>
    <property type="match status" value="1"/>
</dbReference>
<evidence type="ECO:0000256" key="9">
    <source>
        <dbReference type="ARBA" id="ARBA00023136"/>
    </source>
</evidence>
<keyword evidence="3 10" id="KW-0812">Transmembrane</keyword>
<feature type="domain" description="P-type ATPase A" evidence="12">
    <location>
        <begin position="158"/>
        <end position="259"/>
    </location>
</feature>
<keyword evidence="10" id="KW-1003">Cell membrane</keyword>
<dbReference type="PANTHER" id="PTHR43520:SF8">
    <property type="entry name" value="P-TYPE CU(+) TRANSPORTER"/>
    <property type="match status" value="1"/>
</dbReference>
<sequence length="685" mass="73145">MSSRASGGHHAKDRGGGHGSHHRRMMKDFRRRFFVSVVLTVSVLVLSPFIQRTFEFSVVFAGSRYLLFALSTIVYLYGGRPFLAGLVDEIGDRKPGMMTLIAVAITVAYGYSGLVVFGLEGKVFFWELVTLIDIMLLGHWIEMRSVLGASRALEDLVEMIPSEAHRKNEDGSVEDVAVKELRAGDTVVVRPGEKVPVDGRIVGGESEVDESMITGESKPASKRQGDDLIGGSINGTGSLTVTVSKTGEESYIMQMIGLVREAGESKSRAQGLADRAAFWLTVIAISVGAATLFVWLAYGAEFVYALERMVTVMVITCPHALGLAVPLVVAVITALSAKNGLLIRNRTAFEEARRVDVVVFDKTGTLTKGRFAVTAIRSAGDMDEDGILRLAAAVEQDSEHTIARGIVEEAKKRALDISPIEGFSSVPGKGARASVEGRTIHVGNRDLMEDLGIEPLSGVGEALQLGNTVVYVSSVDRLLGVIGLEDVPRETSAEAVSRLGGMGYEVAMITGDNEETARRIAAGLGIETYFSGVLPDEKSKKVEELQKRGKRVAMVGDGVNDAPALARADIGIAIGAGTDIAMEAADVVLVESDPLAVIDVMELSRIARRKMVQNLVWATAYNVVAIPLAAGVLHAYGFVLAPAVGAIVMSASTVIVAVNARLVGYRKRGGREEAEPERRGRSHGG</sequence>
<organism evidence="13">
    <name type="scientific">Eiseniibacteriota bacterium</name>
    <dbReference type="NCBI Taxonomy" id="2212470"/>
    <lineage>
        <taxon>Bacteria</taxon>
        <taxon>Candidatus Eiseniibacteriota</taxon>
    </lineage>
</organism>
<feature type="transmembrane region" description="Helical" evidence="10">
    <location>
        <begin position="276"/>
        <end position="298"/>
    </location>
</feature>
<dbReference type="InterPro" id="IPR059000">
    <property type="entry name" value="ATPase_P-type_domA"/>
</dbReference>
<dbReference type="GO" id="GO:0005886">
    <property type="term" value="C:plasma membrane"/>
    <property type="evidence" value="ECO:0007669"/>
    <property type="project" value="UniProtKB-SubCell"/>
</dbReference>
<dbReference type="GO" id="GO:0005524">
    <property type="term" value="F:ATP binding"/>
    <property type="evidence" value="ECO:0007669"/>
    <property type="project" value="UniProtKB-UniRule"/>
</dbReference>
<keyword evidence="4 10" id="KW-0479">Metal-binding</keyword>
<feature type="transmembrane region" description="Helical" evidence="10">
    <location>
        <begin position="310"/>
        <end position="337"/>
    </location>
</feature>
<evidence type="ECO:0000256" key="5">
    <source>
        <dbReference type="ARBA" id="ARBA00022741"/>
    </source>
</evidence>
<dbReference type="InterPro" id="IPR018303">
    <property type="entry name" value="ATPase_P-typ_P_site"/>
</dbReference>
<dbReference type="EMBL" id="DSEC01000199">
    <property type="protein sequence ID" value="HER43370.1"/>
    <property type="molecule type" value="Genomic_DNA"/>
</dbReference>
<dbReference type="Gene3D" id="3.40.1110.10">
    <property type="entry name" value="Calcium-transporting ATPase, cytoplasmic domain N"/>
    <property type="match status" value="1"/>
</dbReference>
<evidence type="ECO:0000259" key="12">
    <source>
        <dbReference type="Pfam" id="PF00122"/>
    </source>
</evidence>
<dbReference type="Gene3D" id="3.40.50.1000">
    <property type="entry name" value="HAD superfamily/HAD-like"/>
    <property type="match status" value="1"/>
</dbReference>
<reference evidence="13" key="1">
    <citation type="journal article" date="2020" name="mSystems">
        <title>Genome- and Community-Level Interaction Insights into Carbon Utilization and Element Cycling Functions of Hydrothermarchaeota in Hydrothermal Sediment.</title>
        <authorList>
            <person name="Zhou Z."/>
            <person name="Liu Y."/>
            <person name="Xu W."/>
            <person name="Pan J."/>
            <person name="Luo Z.H."/>
            <person name="Li M."/>
        </authorList>
    </citation>
    <scope>NUCLEOTIDE SEQUENCE [LARGE SCALE GENOMIC DNA]</scope>
    <source>
        <strain evidence="13">SpSt-1233</strain>
    </source>
</reference>
<accession>A0A7V2F308</accession>
<evidence type="ECO:0000256" key="2">
    <source>
        <dbReference type="ARBA" id="ARBA00006024"/>
    </source>
</evidence>
<feature type="non-terminal residue" evidence="13">
    <location>
        <position position="685"/>
    </location>
</feature>
<feature type="transmembrane region" description="Helical" evidence="10">
    <location>
        <begin position="615"/>
        <end position="637"/>
    </location>
</feature>
<dbReference type="InterPro" id="IPR027256">
    <property type="entry name" value="P-typ_ATPase_IB"/>
</dbReference>
<dbReference type="FunFam" id="2.70.150.10:FF:000002">
    <property type="entry name" value="Copper-transporting ATPase 1, putative"/>
    <property type="match status" value="1"/>
</dbReference>
<dbReference type="InterPro" id="IPR023214">
    <property type="entry name" value="HAD_sf"/>
</dbReference>
<comment type="caution">
    <text evidence="13">The sequence shown here is derived from an EMBL/GenBank/DDBJ whole genome shotgun (WGS) entry which is preliminary data.</text>
</comment>
<feature type="transmembrane region" description="Helical" evidence="10">
    <location>
        <begin position="643"/>
        <end position="663"/>
    </location>
</feature>
<dbReference type="InterPro" id="IPR001757">
    <property type="entry name" value="P_typ_ATPase"/>
</dbReference>
<evidence type="ECO:0000256" key="3">
    <source>
        <dbReference type="ARBA" id="ARBA00022692"/>
    </source>
</evidence>
<comment type="similarity">
    <text evidence="2 10">Belongs to the cation transport ATPase (P-type) (TC 3.A.3) family. Type IB subfamily.</text>
</comment>
<dbReference type="NCBIfam" id="TIGR01525">
    <property type="entry name" value="ATPase-IB_hvy"/>
    <property type="match status" value="1"/>
</dbReference>
<dbReference type="InterPro" id="IPR023298">
    <property type="entry name" value="ATPase_P-typ_TM_dom_sf"/>
</dbReference>
<dbReference type="GO" id="GO:0043682">
    <property type="term" value="F:P-type divalent copper transporter activity"/>
    <property type="evidence" value="ECO:0007669"/>
    <property type="project" value="TreeGrafter"/>
</dbReference>
<dbReference type="AlphaFoldDB" id="A0A7V2F308"/>
<dbReference type="GO" id="GO:0055070">
    <property type="term" value="P:copper ion homeostasis"/>
    <property type="evidence" value="ECO:0007669"/>
    <property type="project" value="TreeGrafter"/>
</dbReference>
<evidence type="ECO:0000256" key="11">
    <source>
        <dbReference type="SAM" id="MobiDB-lite"/>
    </source>
</evidence>
<dbReference type="GO" id="GO:0005507">
    <property type="term" value="F:copper ion binding"/>
    <property type="evidence" value="ECO:0007669"/>
    <property type="project" value="TreeGrafter"/>
</dbReference>
<keyword evidence="6 10" id="KW-0067">ATP-binding</keyword>
<dbReference type="NCBIfam" id="TIGR01511">
    <property type="entry name" value="ATPase-IB1_Cu"/>
    <property type="match status" value="1"/>
</dbReference>
<name>A0A7V2F308_UNCEI</name>
<dbReference type="Proteomes" id="UP000886069">
    <property type="component" value="Unassembled WGS sequence"/>
</dbReference>
<evidence type="ECO:0000256" key="8">
    <source>
        <dbReference type="ARBA" id="ARBA00022989"/>
    </source>
</evidence>
<dbReference type="GO" id="GO:0016887">
    <property type="term" value="F:ATP hydrolysis activity"/>
    <property type="evidence" value="ECO:0007669"/>
    <property type="project" value="InterPro"/>
</dbReference>
<dbReference type="InterPro" id="IPR023299">
    <property type="entry name" value="ATPase_P-typ_cyto_dom_N"/>
</dbReference>
<keyword evidence="9 10" id="KW-0472">Membrane</keyword>
<dbReference type="InterPro" id="IPR036412">
    <property type="entry name" value="HAD-like_sf"/>
</dbReference>
<keyword evidence="7" id="KW-1278">Translocase</keyword>
<feature type="transmembrane region" description="Helical" evidence="10">
    <location>
        <begin position="56"/>
        <end position="77"/>
    </location>
</feature>
<dbReference type="PRINTS" id="PR00120">
    <property type="entry name" value="HATPASE"/>
</dbReference>
<gene>
    <name evidence="13" type="ORF">ENO08_02795</name>
</gene>
<dbReference type="Gene3D" id="2.70.150.10">
    <property type="entry name" value="Calcium-transporting ATPase, cytoplasmic transduction domain A"/>
    <property type="match status" value="1"/>
</dbReference>
<dbReference type="PROSITE" id="PS00154">
    <property type="entry name" value="ATPASE_E1_E2"/>
    <property type="match status" value="1"/>
</dbReference>
<evidence type="ECO:0000256" key="6">
    <source>
        <dbReference type="ARBA" id="ARBA00022840"/>
    </source>
</evidence>
<evidence type="ECO:0000256" key="10">
    <source>
        <dbReference type="RuleBase" id="RU362081"/>
    </source>
</evidence>
<keyword evidence="5 10" id="KW-0547">Nucleotide-binding</keyword>
<feature type="transmembrane region" description="Helical" evidence="10">
    <location>
        <begin position="98"/>
        <end position="117"/>
    </location>
</feature>
<dbReference type="PRINTS" id="PR00119">
    <property type="entry name" value="CATATPASE"/>
</dbReference>